<dbReference type="PROSITE" id="PS52020">
    <property type="entry name" value="CRESS_DNA_REP"/>
    <property type="match status" value="1"/>
</dbReference>
<evidence type="ECO:0000313" key="20">
    <source>
        <dbReference type="Proteomes" id="UP000204559"/>
    </source>
</evidence>
<evidence type="ECO:0000256" key="2">
    <source>
        <dbReference type="ARBA" id="ARBA00004147"/>
    </source>
</evidence>
<keyword evidence="13" id="KW-0238">DNA-binding</keyword>
<dbReference type="GO" id="GO:0003677">
    <property type="term" value="F:DNA binding"/>
    <property type="evidence" value="ECO:0007669"/>
    <property type="project" value="UniProtKB-KW"/>
</dbReference>
<dbReference type="GO" id="GO:0004519">
    <property type="term" value="F:endonuclease activity"/>
    <property type="evidence" value="ECO:0007669"/>
    <property type="project" value="UniProtKB-KW"/>
</dbReference>
<evidence type="ECO:0000256" key="16">
    <source>
        <dbReference type="ARBA" id="ARBA00049360"/>
    </source>
</evidence>
<dbReference type="GO" id="GO:0042025">
    <property type="term" value="C:host cell nucleus"/>
    <property type="evidence" value="ECO:0007669"/>
    <property type="project" value="UniProtKB-SubCell"/>
</dbReference>
<evidence type="ECO:0000256" key="7">
    <source>
        <dbReference type="ARBA" id="ARBA00022722"/>
    </source>
</evidence>
<feature type="domain" description="CRESS-DNA virus Rep endonuclease" evidence="18">
    <location>
        <begin position="6"/>
        <end position="106"/>
    </location>
</feature>
<dbReference type="InterPro" id="IPR000605">
    <property type="entry name" value="Helicase_SF3_ssDNA/RNA_vir"/>
</dbReference>
<evidence type="ECO:0000256" key="17">
    <source>
        <dbReference type="ARBA" id="ARBA00049943"/>
    </source>
</evidence>
<dbReference type="Pfam" id="PF02407">
    <property type="entry name" value="Viral_Rep"/>
    <property type="match status" value="1"/>
</dbReference>
<dbReference type="GO" id="GO:0016779">
    <property type="term" value="F:nucleotidyltransferase activity"/>
    <property type="evidence" value="ECO:0007669"/>
    <property type="project" value="UniProtKB-KW"/>
</dbReference>
<accession>K7RY10</accession>
<comment type="catalytic activity">
    <reaction evidence="16">
        <text>ATP + H2O = ADP + phosphate + H(+)</text>
        <dbReference type="Rhea" id="RHEA:13065"/>
        <dbReference type="ChEBI" id="CHEBI:15377"/>
        <dbReference type="ChEBI" id="CHEBI:15378"/>
        <dbReference type="ChEBI" id="CHEBI:30616"/>
        <dbReference type="ChEBI" id="CHEBI:43474"/>
        <dbReference type="ChEBI" id="CHEBI:456216"/>
    </reaction>
</comment>
<keyword evidence="12" id="KW-0190">Covalent protein-DNA linkage</keyword>
<evidence type="ECO:0000256" key="15">
    <source>
        <dbReference type="ARBA" id="ARBA00046883"/>
    </source>
</evidence>
<dbReference type="GeneID" id="14008256"/>
<organism evidence="19 20">
    <name type="scientific">Dragonfly associated alphasatellite</name>
    <dbReference type="NCBI Taxonomy" id="2169905"/>
    <lineage>
        <taxon>Viruses</taxon>
        <taxon>Viruses incertae sedis</taxon>
        <taxon>Alphasatellitidae</taxon>
        <taxon>Geminialphasatellitinae</taxon>
        <taxon>Draflysatellite</taxon>
        <taxon>Draflysatellite libellulae</taxon>
    </lineage>
</organism>
<dbReference type="Proteomes" id="UP000204559">
    <property type="component" value="Segment"/>
</dbReference>
<sequence>MGSFSSPRSRWWCFTLNFSGDPPELAWWLARDEIKYACWQHEKGTHDHMQGYLQLKKPSRLTAVRKLFGNFRPHLEVQKARRAEDARDYCMKDESRVAGPWEIGEFIPQGSHKGRMRDLVRRSPERMAEENPSVYRRVLAAQSVERFRSDPSLLPDPLRDWQICLLELLEEVPDNRSIIWIYGPAGAEGKTMMAKELFRRGWFYTSGGTADNVKYQYAVEVESHVVFDIPRDKKDYIQYSLIEELKNGMIVSNKYEPIRVVRISGREVHVVVMCNFMPDYSKISPDRIVIVYCRKCPSCETCLCIGC</sequence>
<evidence type="ECO:0000256" key="8">
    <source>
        <dbReference type="ARBA" id="ARBA00022723"/>
    </source>
</evidence>
<evidence type="ECO:0000256" key="3">
    <source>
        <dbReference type="ARBA" id="ARBA00006649"/>
    </source>
</evidence>
<dbReference type="GO" id="GO:0000166">
    <property type="term" value="F:nucleotide binding"/>
    <property type="evidence" value="ECO:0007669"/>
    <property type="project" value="UniProtKB-KW"/>
</dbReference>
<comment type="subunit">
    <text evidence="15">Homooligomer. Rep binds to repeated DNA motifs (iterons).</text>
</comment>
<proteinExistence type="inferred from homology"/>
<keyword evidence="5" id="KW-0548">Nucleotidyltransferase</keyword>
<keyword evidence="14" id="KW-0511">Multifunctional enzyme</keyword>
<evidence type="ECO:0000256" key="4">
    <source>
        <dbReference type="ARBA" id="ARBA00022679"/>
    </source>
</evidence>
<dbReference type="RefSeq" id="YP_007004040.1">
    <property type="nucleotide sequence ID" value="NC_019498.1"/>
</dbReference>
<evidence type="ECO:0000313" key="19">
    <source>
        <dbReference type="EMBL" id="AFV91336.1"/>
    </source>
</evidence>
<comment type="function">
    <text evidence="17">Initiates and terminates the replication only of its own subviral DNA molecule. The closed circular ssDNA genome is first converted to a superhelical dsDNA. Rep binds a specific hairpin at the genome origin of replication. Introduces an endonucleolytic nick within the intergenic region of the genome, thereby initiating the rolling circle replication (RCR). Following cleavage, binds covalently to the 5'-phosphate of DNA as a tyrosyl ester. The cleavage gives rise to a free 3'-OH that serves as a primer for the cellular DNA polymerase. The polymerase synthesizes the (+) strand DNA by rolling circle mechanism. After one round of replication, a Rep-catalyzed nucleotidyl transfer reaction releases a circular single-stranded virus genome, thereby terminating the replication. Displays origin-specific DNA cleavage, nucleotidyl transferase, ATPase and helicase activities.</text>
</comment>
<dbReference type="GO" id="GO:0016787">
    <property type="term" value="F:hydrolase activity"/>
    <property type="evidence" value="ECO:0007669"/>
    <property type="project" value="UniProtKB-KW"/>
</dbReference>
<dbReference type="EMBL" id="JX458742">
    <property type="protein sequence ID" value="AFV91336.1"/>
    <property type="molecule type" value="Genomic_DNA"/>
</dbReference>
<name>K7RY10_9VIRU</name>
<keyword evidence="20" id="KW-1185">Reference proteome</keyword>
<evidence type="ECO:0000256" key="11">
    <source>
        <dbReference type="ARBA" id="ARBA00022801"/>
    </source>
</evidence>
<dbReference type="InterPro" id="IPR049912">
    <property type="entry name" value="CRESS_DNA_REP"/>
</dbReference>
<evidence type="ECO:0000256" key="6">
    <source>
        <dbReference type="ARBA" id="ARBA00022705"/>
    </source>
</evidence>
<reference evidence="19 20" key="1">
    <citation type="journal article" date="2013" name="Virus Res.">
        <title>Discovery of a novel mastrevirus and alphasatellite-like circular DNA in dragonflies (Epiprocta) from Puerto Rico.</title>
        <authorList>
            <person name="Rosario K."/>
            <person name="Padilla-Rodriguez M."/>
            <person name="Kraberger S."/>
            <person name="Stainton D."/>
            <person name="Martin D.P."/>
            <person name="Breitbart M."/>
            <person name="Varsani A."/>
        </authorList>
    </citation>
    <scope>NUCLEOTIDE SEQUENCE [LARGE SCALE GENOMIC DNA]</scope>
    <source>
        <strain evidence="19">PR_NZ48_2009</strain>
    </source>
</reference>
<evidence type="ECO:0000256" key="14">
    <source>
        <dbReference type="ARBA" id="ARBA00023268"/>
    </source>
</evidence>
<dbReference type="Pfam" id="PF00910">
    <property type="entry name" value="RNA_helicase"/>
    <property type="match status" value="1"/>
</dbReference>
<keyword evidence="4" id="KW-0808">Transferase</keyword>
<keyword evidence="6" id="KW-0235">DNA replication</keyword>
<evidence type="ECO:0000256" key="12">
    <source>
        <dbReference type="ARBA" id="ARBA00023124"/>
    </source>
</evidence>
<keyword evidence="9" id="KW-0547">Nucleotide-binding</keyword>
<comment type="similarity">
    <text evidence="3">Belongs to the nanoviridea/circoviridae replication-associated protein family.</text>
</comment>
<dbReference type="KEGG" id="vg:14008256"/>
<evidence type="ECO:0000256" key="5">
    <source>
        <dbReference type="ARBA" id="ARBA00022695"/>
    </source>
</evidence>
<keyword evidence="7" id="KW-0540">Nuclease</keyword>
<protein>
    <submittedName>
        <fullName evidence="19">Replication-associated protein</fullName>
    </submittedName>
</protein>
<keyword evidence="11" id="KW-0378">Hydrolase</keyword>
<dbReference type="Gene3D" id="3.40.1310.20">
    <property type="match status" value="1"/>
</dbReference>
<evidence type="ECO:0000256" key="1">
    <source>
        <dbReference type="ARBA" id="ARBA00001936"/>
    </source>
</evidence>
<evidence type="ECO:0000259" key="18">
    <source>
        <dbReference type="PROSITE" id="PS52020"/>
    </source>
</evidence>
<keyword evidence="10" id="KW-0255">Endonuclease</keyword>
<evidence type="ECO:0000256" key="10">
    <source>
        <dbReference type="ARBA" id="ARBA00022759"/>
    </source>
</evidence>
<comment type="cofactor">
    <cofactor evidence="1">
        <name>Mn(2+)</name>
        <dbReference type="ChEBI" id="CHEBI:29035"/>
    </cofactor>
</comment>
<dbReference type="GO" id="GO:0046872">
    <property type="term" value="F:metal ion binding"/>
    <property type="evidence" value="ECO:0007669"/>
    <property type="project" value="UniProtKB-KW"/>
</dbReference>
<keyword evidence="8" id="KW-0479">Metal-binding</keyword>
<dbReference type="GO" id="GO:0003724">
    <property type="term" value="F:RNA helicase activity"/>
    <property type="evidence" value="ECO:0007669"/>
    <property type="project" value="InterPro"/>
</dbReference>
<comment type="subcellular location">
    <subcellularLocation>
        <location evidence="2">Host nucleus</location>
    </subcellularLocation>
</comment>
<dbReference type="GO" id="GO:0003723">
    <property type="term" value="F:RNA binding"/>
    <property type="evidence" value="ECO:0007669"/>
    <property type="project" value="InterPro"/>
</dbReference>
<dbReference type="GO" id="GO:0006260">
    <property type="term" value="P:DNA replication"/>
    <property type="evidence" value="ECO:0007669"/>
    <property type="project" value="UniProtKB-KW"/>
</dbReference>
<evidence type="ECO:0000256" key="13">
    <source>
        <dbReference type="ARBA" id="ARBA00023125"/>
    </source>
</evidence>
<evidence type="ECO:0000256" key="9">
    <source>
        <dbReference type="ARBA" id="ARBA00022741"/>
    </source>
</evidence>